<dbReference type="PATRIC" id="fig|243090.15.peg.3322"/>
<evidence type="ECO:0000313" key="1">
    <source>
        <dbReference type="EMBL" id="CAD75040.1"/>
    </source>
</evidence>
<reference evidence="1 2" key="1">
    <citation type="journal article" date="2003" name="Proc. Natl. Acad. Sci. U.S.A.">
        <title>Complete genome sequence of the marine planctomycete Pirellula sp. strain 1.</title>
        <authorList>
            <person name="Gloeckner F.O."/>
            <person name="Kube M."/>
            <person name="Bauer M."/>
            <person name="Teeling H."/>
            <person name="Lombardot T."/>
            <person name="Ludwig W."/>
            <person name="Gade D."/>
            <person name="Beck A."/>
            <person name="Borzym K."/>
            <person name="Heitmann K."/>
            <person name="Rabus R."/>
            <person name="Schlesner H."/>
            <person name="Amann R."/>
            <person name="Reinhardt R."/>
        </authorList>
    </citation>
    <scope>NUCLEOTIDE SEQUENCE [LARGE SCALE GENOMIC DNA]</scope>
    <source>
        <strain evidence="2">DSM 10527 / NCIMB 13988 / SH1</strain>
    </source>
</reference>
<dbReference type="EMBL" id="BX294145">
    <property type="protein sequence ID" value="CAD75040.1"/>
    <property type="molecule type" value="Genomic_DNA"/>
</dbReference>
<proteinExistence type="predicted"/>
<dbReference type="KEGG" id="rba:RB6848"/>
<name>Q7UPM1_RHOBA</name>
<dbReference type="EnsemblBacteria" id="CAD75040">
    <property type="protein sequence ID" value="CAD75040"/>
    <property type="gene ID" value="RB6848"/>
</dbReference>
<dbReference type="HOGENOM" id="CLU_2668621_0_0_0"/>
<dbReference type="Proteomes" id="UP000001025">
    <property type="component" value="Chromosome"/>
</dbReference>
<dbReference type="AlphaFoldDB" id="Q7UPM1"/>
<keyword evidence="2" id="KW-1185">Reference proteome</keyword>
<protein>
    <submittedName>
        <fullName evidence="1">Uncharacterized protein</fullName>
    </submittedName>
</protein>
<dbReference type="STRING" id="243090.RB6848"/>
<organism evidence="1 2">
    <name type="scientific">Rhodopirellula baltica (strain DSM 10527 / NCIMB 13988 / SH1)</name>
    <dbReference type="NCBI Taxonomy" id="243090"/>
    <lineage>
        <taxon>Bacteria</taxon>
        <taxon>Pseudomonadati</taxon>
        <taxon>Planctomycetota</taxon>
        <taxon>Planctomycetia</taxon>
        <taxon>Pirellulales</taxon>
        <taxon>Pirellulaceae</taxon>
        <taxon>Rhodopirellula</taxon>
    </lineage>
</organism>
<accession>Q7UPM1</accession>
<gene>
    <name evidence="1" type="ordered locus">RB6848</name>
</gene>
<dbReference type="OrthoDB" id="285676at2"/>
<evidence type="ECO:0000313" key="2">
    <source>
        <dbReference type="Proteomes" id="UP000001025"/>
    </source>
</evidence>
<dbReference type="InParanoid" id="Q7UPM1"/>
<sequence>MSNFPLTFRYKSMKQVFQGVCFASLFAFGSCALPGCGSDEPASVVDSTDLDAIADYERMIAEEEKAAQEGMEAAE</sequence>